<comment type="caution">
    <text evidence="1">The sequence shown here is derived from an EMBL/GenBank/DDBJ whole genome shotgun (WGS) entry which is preliminary data.</text>
</comment>
<sequence>MADGNDPAVTQNASSMEGALAQWQQYKQKAESGEFRMDAQIGDALRGRAQTMLDGLEGVLLVTAKQLGRIGGFGTLPSAEALQAKFENKAVNDSDSAVNQLKKHIDLVTLMRDTYALSIRKLSDTDQANAGQFNNMDV</sequence>
<accession>A0A543EUR6</accession>
<dbReference type="AlphaFoldDB" id="A0A543EUR6"/>
<dbReference type="EMBL" id="VFPG01000002">
    <property type="protein sequence ID" value="TQM25312.1"/>
    <property type="molecule type" value="Genomic_DNA"/>
</dbReference>
<keyword evidence="2" id="KW-1185">Reference proteome</keyword>
<proteinExistence type="predicted"/>
<organism evidence="1 2">
    <name type="scientific">Nocardia bhagyanarayanae</name>
    <dbReference type="NCBI Taxonomy" id="1215925"/>
    <lineage>
        <taxon>Bacteria</taxon>
        <taxon>Bacillati</taxon>
        <taxon>Actinomycetota</taxon>
        <taxon>Actinomycetes</taxon>
        <taxon>Mycobacteriales</taxon>
        <taxon>Nocardiaceae</taxon>
        <taxon>Nocardia</taxon>
    </lineage>
</organism>
<dbReference type="RefSeq" id="WP_141812051.1">
    <property type="nucleotide sequence ID" value="NZ_VFPG01000002.1"/>
</dbReference>
<dbReference type="OrthoDB" id="4467342at2"/>
<name>A0A543EUR6_9NOCA</name>
<reference evidence="1 2" key="1">
    <citation type="submission" date="2019-06" db="EMBL/GenBank/DDBJ databases">
        <title>Sequencing the genomes of 1000 actinobacteria strains.</title>
        <authorList>
            <person name="Klenk H.-P."/>
        </authorList>
    </citation>
    <scope>NUCLEOTIDE SEQUENCE [LARGE SCALE GENOMIC DNA]</scope>
    <source>
        <strain evidence="1 2">DSM 103495</strain>
    </source>
</reference>
<gene>
    <name evidence="1" type="ORF">FB390_5459</name>
</gene>
<evidence type="ECO:0000313" key="1">
    <source>
        <dbReference type="EMBL" id="TQM25312.1"/>
    </source>
</evidence>
<protein>
    <submittedName>
        <fullName evidence="1">Uncharacterized protein</fullName>
    </submittedName>
</protein>
<dbReference type="Proteomes" id="UP000316331">
    <property type="component" value="Unassembled WGS sequence"/>
</dbReference>
<evidence type="ECO:0000313" key="2">
    <source>
        <dbReference type="Proteomes" id="UP000316331"/>
    </source>
</evidence>